<dbReference type="EMBL" id="LGFT01000035">
    <property type="protein sequence ID" value="KUK44074.1"/>
    <property type="molecule type" value="Genomic_DNA"/>
</dbReference>
<reference evidence="4 5" key="2">
    <citation type="journal article" date="2015" name="MBio">
        <title>Genome-Resolved Metagenomic Analysis Reveals Roles for Candidate Phyla and Other Microbial Community Members in Biogeochemical Transformations in Oil Reservoirs.</title>
        <authorList>
            <person name="Hu P."/>
            <person name="Tom L."/>
            <person name="Singh A."/>
            <person name="Thomas B.C."/>
            <person name="Baker B.J."/>
            <person name="Piceno Y.M."/>
            <person name="Andersen G.L."/>
            <person name="Banfield J.F."/>
        </authorList>
    </citation>
    <scope>NUCLEOTIDE SEQUENCE [LARGE SCALE GENOMIC DNA]</scope>
    <source>
        <strain evidence="2">57_489</strain>
    </source>
</reference>
<comment type="caution">
    <text evidence="2">The sequence shown here is derived from an EMBL/GenBank/DDBJ whole genome shotgun (WGS) entry which is preliminary data.</text>
</comment>
<name>A0A101FTE3_9EURY</name>
<evidence type="ECO:0000313" key="2">
    <source>
        <dbReference type="EMBL" id="KUK44074.1"/>
    </source>
</evidence>
<sequence length="178" mass="19469">MAEGSPPITTAFLAHDTTLRTMLKRARIIADFQFGRGSGRALFGDDTTFMLSNTGRLRHLYRGDERIATVRARDGLLTLSGLGARLLYDHLLAPRQRVVIRSEVAPYVARGGTAFAKHVVAVDPEIRAGEEVLVVDEDGRLIATGRAVLSPEEMMEINRGPAVLVRSGQEEDRGGEED</sequence>
<dbReference type="InterPro" id="IPR015947">
    <property type="entry name" value="PUA-like_sf"/>
</dbReference>
<dbReference type="Proteomes" id="UP000053961">
    <property type="component" value="Unassembled WGS sequence"/>
</dbReference>
<dbReference type="Pfam" id="PF14810">
    <property type="entry name" value="TGT_C2"/>
    <property type="match status" value="1"/>
</dbReference>
<evidence type="ECO:0000313" key="5">
    <source>
        <dbReference type="Proteomes" id="UP000057043"/>
    </source>
</evidence>
<dbReference type="AlphaFoldDB" id="A0A101FTE3"/>
<dbReference type="Pfam" id="PF01472">
    <property type="entry name" value="PUA"/>
    <property type="match status" value="1"/>
</dbReference>
<dbReference type="InterPro" id="IPR029402">
    <property type="entry name" value="TGT_C2"/>
</dbReference>
<dbReference type="SUPFAM" id="SSF88802">
    <property type="entry name" value="Pre-PUA domain"/>
    <property type="match status" value="1"/>
</dbReference>
<reference evidence="3" key="1">
    <citation type="journal article" date="2015" name="MBio">
        <title>Genome-resolved metagenomic analysis reveals roles for candidate phyla and other microbial community members in biogeochemical transformations in oil reservoirs.</title>
        <authorList>
            <person name="Hu P."/>
            <person name="Tom L."/>
            <person name="Singh A."/>
            <person name="Thomas B.C."/>
            <person name="Baker B.J."/>
            <person name="Piceno Y.M."/>
            <person name="Andersen G.L."/>
            <person name="Banfield J.F."/>
        </authorList>
    </citation>
    <scope>NUCLEOTIDE SEQUENCE [LARGE SCALE GENOMIC DNA]</scope>
    <source>
        <strain evidence="3">56_747</strain>
    </source>
</reference>
<dbReference type="SMART" id="SM00359">
    <property type="entry name" value="PUA"/>
    <property type="match status" value="1"/>
</dbReference>
<dbReference type="Proteomes" id="UP000057043">
    <property type="component" value="Unassembled WGS sequence"/>
</dbReference>
<accession>A0A101FTE3</accession>
<dbReference type="EMBL" id="LGHB01000041">
    <property type="protein sequence ID" value="KUK94896.1"/>
    <property type="molecule type" value="Genomic_DNA"/>
</dbReference>
<dbReference type="NCBIfam" id="TIGR00451">
    <property type="entry name" value="unchar_dom_2"/>
    <property type="match status" value="1"/>
</dbReference>
<evidence type="ECO:0000313" key="4">
    <source>
        <dbReference type="Proteomes" id="UP000053961"/>
    </source>
</evidence>
<dbReference type="GO" id="GO:0003723">
    <property type="term" value="F:RNA binding"/>
    <property type="evidence" value="ECO:0007669"/>
    <property type="project" value="InterPro"/>
</dbReference>
<proteinExistence type="predicted"/>
<organism evidence="2 5">
    <name type="scientific">Methanothrix harundinacea</name>
    <dbReference type="NCBI Taxonomy" id="301375"/>
    <lineage>
        <taxon>Archaea</taxon>
        <taxon>Methanobacteriati</taxon>
        <taxon>Methanobacteriota</taxon>
        <taxon>Stenosarchaea group</taxon>
        <taxon>Methanomicrobia</taxon>
        <taxon>Methanotrichales</taxon>
        <taxon>Methanotrichaceae</taxon>
        <taxon>Methanothrix</taxon>
    </lineage>
</organism>
<dbReference type="PROSITE" id="PS50890">
    <property type="entry name" value="PUA"/>
    <property type="match status" value="1"/>
</dbReference>
<dbReference type="Gene3D" id="3.10.450.90">
    <property type="entry name" value="ArcTGT, C2 domain"/>
    <property type="match status" value="1"/>
</dbReference>
<dbReference type="InterPro" id="IPR004521">
    <property type="entry name" value="Uncharacterised_CHP00451"/>
</dbReference>
<dbReference type="InterPro" id="IPR002478">
    <property type="entry name" value="PUA"/>
</dbReference>
<feature type="domain" description="PUA" evidence="1">
    <location>
        <begin position="96"/>
        <end position="170"/>
    </location>
</feature>
<protein>
    <recommendedName>
        <fullName evidence="1">PUA domain-containing protein</fullName>
    </recommendedName>
</protein>
<dbReference type="PATRIC" id="fig|301375.6.peg.1971"/>
<dbReference type="InterPro" id="IPR038250">
    <property type="entry name" value="TGT_C2_sf"/>
</dbReference>
<gene>
    <name evidence="2" type="ORF">XD72_1527</name>
    <name evidence="3" type="ORF">XE07_2001</name>
</gene>
<dbReference type="InterPro" id="IPR036974">
    <property type="entry name" value="PUA_sf"/>
</dbReference>
<dbReference type="CDD" id="cd21149">
    <property type="entry name" value="PUA_archaeosine_TGT"/>
    <property type="match status" value="1"/>
</dbReference>
<evidence type="ECO:0000313" key="3">
    <source>
        <dbReference type="EMBL" id="KUK94896.1"/>
    </source>
</evidence>
<dbReference type="Gene3D" id="2.30.130.10">
    <property type="entry name" value="PUA domain"/>
    <property type="match status" value="1"/>
</dbReference>
<evidence type="ECO:0000259" key="1">
    <source>
        <dbReference type="SMART" id="SM00359"/>
    </source>
</evidence>
<dbReference type="SUPFAM" id="SSF88697">
    <property type="entry name" value="PUA domain-like"/>
    <property type="match status" value="1"/>
</dbReference>